<protein>
    <submittedName>
        <fullName evidence="1">Uncharacterized protein</fullName>
    </submittedName>
</protein>
<dbReference type="EMBL" id="LYDR01000039">
    <property type="protein sequence ID" value="ODA34737.1"/>
    <property type="molecule type" value="Genomic_DNA"/>
</dbReference>
<evidence type="ECO:0000313" key="1">
    <source>
        <dbReference type="EMBL" id="ODA34737.1"/>
    </source>
</evidence>
<sequence>MATGAAHVGAQAAGAAHVGAQAAGAHAAGAAQLGATEQQEVLRLQALRSLHFMAANFSLRQQRFLAQGSQAGAHVGAQVAGAQATGAAQLGAQAAGAGAQAAGAAHVGAQAAGAGAQATGAAQVGAQAAGAGAQATGAAQLGAQAAGAAHDGAGAAQVGSGAQPQSLFLSQWKPASAEFKPAIHSSTAEIHANFISISPKQIQGNVRNQERNRTPCPAI</sequence>
<reference evidence="1 2" key="1">
    <citation type="submission" date="2016-05" db="EMBL/GenBank/DDBJ databases">
        <title>Genomic and physiological characterization of Planctopirus sp. isolated from fresh water lake.</title>
        <authorList>
            <person name="Subhash Y."/>
            <person name="Ramana C."/>
        </authorList>
    </citation>
    <scope>NUCLEOTIDE SEQUENCE [LARGE SCALE GENOMIC DNA]</scope>
    <source>
        <strain evidence="1 2">JC280</strain>
    </source>
</reference>
<gene>
    <name evidence="1" type="ORF">A6X21_03455</name>
</gene>
<evidence type="ECO:0000313" key="2">
    <source>
        <dbReference type="Proteomes" id="UP000094828"/>
    </source>
</evidence>
<name>A0A1C3ENB5_9PLAN</name>
<comment type="caution">
    <text evidence="1">The sequence shown here is derived from an EMBL/GenBank/DDBJ whole genome shotgun (WGS) entry which is preliminary data.</text>
</comment>
<organism evidence="1 2">
    <name type="scientific">Planctopirus hydrillae</name>
    <dbReference type="NCBI Taxonomy" id="1841610"/>
    <lineage>
        <taxon>Bacteria</taxon>
        <taxon>Pseudomonadati</taxon>
        <taxon>Planctomycetota</taxon>
        <taxon>Planctomycetia</taxon>
        <taxon>Planctomycetales</taxon>
        <taxon>Planctomycetaceae</taxon>
        <taxon>Planctopirus</taxon>
    </lineage>
</organism>
<dbReference type="AlphaFoldDB" id="A0A1C3ENB5"/>
<dbReference type="Proteomes" id="UP000094828">
    <property type="component" value="Unassembled WGS sequence"/>
</dbReference>
<proteinExistence type="predicted"/>
<accession>A0A1C3ENB5</accession>
<keyword evidence="2" id="KW-1185">Reference proteome</keyword>